<feature type="region of interest" description="Disordered" evidence="1">
    <location>
        <begin position="323"/>
        <end position="424"/>
    </location>
</feature>
<feature type="compositionally biased region" description="Polar residues" evidence="1">
    <location>
        <begin position="333"/>
        <end position="371"/>
    </location>
</feature>
<proteinExistence type="predicted"/>
<feature type="compositionally biased region" description="Basic and acidic residues" evidence="1">
    <location>
        <begin position="1"/>
        <end position="24"/>
    </location>
</feature>
<evidence type="ECO:0000256" key="1">
    <source>
        <dbReference type="SAM" id="MobiDB-lite"/>
    </source>
</evidence>
<feature type="region of interest" description="Disordered" evidence="1">
    <location>
        <begin position="1"/>
        <end position="26"/>
    </location>
</feature>
<protein>
    <submittedName>
        <fullName evidence="2">Uncharacterized protein</fullName>
    </submittedName>
</protein>
<evidence type="ECO:0000313" key="3">
    <source>
        <dbReference type="Proteomes" id="UP000292447"/>
    </source>
</evidence>
<accession>A0A4P6XMT8</accession>
<gene>
    <name evidence="2" type="ORF">METSCH_B07730</name>
</gene>
<dbReference type="EMBL" id="CP034457">
    <property type="protein sequence ID" value="QBM87566.1"/>
    <property type="molecule type" value="Genomic_DNA"/>
</dbReference>
<sequence>MSSTSRERDFIDSRHPNDENRKTSTGEIVAAEPVAVNSSLVYSHAPHHVLGALLVMENVPSVLVNNNIAPVNEPAVPFDNIIDQALLVDLKKESPWIAQGAPEAPKFIAAYYASSLWEQWTPPSYDDWLPEKFHYEKAHMIPELYFIFREKFASQGEIHYEYIKRSLDGFKKCFHGSEEHINSIICGLNMQFDLSFRLCIDKSDEFIKTALGNPGKYDVEQKIIPEVLKFYLPMKAYAHENELTRKAIVGDVEPLVVAMQASKRSYHDIWNHICSLLLAIDRDPTELVMFERLMERYRSRSISVKIDLRHFVAALLEHNFFGKTFRKPPPTKPGNSSEQPITDKSSQKNGGNSNEHPTINKPLQSGQSGKKTASKVGKPTKFKPNGEPFLPRKEYVKKMREERMKKLHEERMNGSSIKNEGEGY</sequence>
<reference evidence="3" key="1">
    <citation type="submission" date="2019-03" db="EMBL/GenBank/DDBJ databases">
        <title>Snf2 controls pulcherriminic acid biosynthesis and connects pigmentation and antifungal activity of the yeast Metschnikowia pulcherrima.</title>
        <authorList>
            <person name="Gore-Lloyd D."/>
            <person name="Sumann I."/>
            <person name="Brachmann A.O."/>
            <person name="Schneeberger K."/>
            <person name="Ortiz-Merino R.A."/>
            <person name="Moreno-Beltran M."/>
            <person name="Schlaefli M."/>
            <person name="Kirner P."/>
            <person name="Santos Kron A."/>
            <person name="Wolfe K.H."/>
            <person name="Piel J."/>
            <person name="Ahrens C.H."/>
            <person name="Henk D."/>
            <person name="Freimoser F.M."/>
        </authorList>
    </citation>
    <scope>NUCLEOTIDE SEQUENCE [LARGE SCALE GENOMIC DNA]</scope>
    <source>
        <strain evidence="3">APC 1.2</strain>
    </source>
</reference>
<organism evidence="2 3">
    <name type="scientific">Metschnikowia aff. pulcherrima</name>
    <dbReference type="NCBI Taxonomy" id="2163413"/>
    <lineage>
        <taxon>Eukaryota</taxon>
        <taxon>Fungi</taxon>
        <taxon>Dikarya</taxon>
        <taxon>Ascomycota</taxon>
        <taxon>Saccharomycotina</taxon>
        <taxon>Pichiomycetes</taxon>
        <taxon>Metschnikowiaceae</taxon>
        <taxon>Metschnikowia</taxon>
    </lineage>
</organism>
<dbReference type="Proteomes" id="UP000292447">
    <property type="component" value="Chromosome II"/>
</dbReference>
<name>A0A4P6XMT8_9ASCO</name>
<dbReference type="AlphaFoldDB" id="A0A4P6XMT8"/>
<feature type="compositionally biased region" description="Basic and acidic residues" evidence="1">
    <location>
        <begin position="390"/>
        <end position="412"/>
    </location>
</feature>
<keyword evidence="3" id="KW-1185">Reference proteome</keyword>
<evidence type="ECO:0000313" key="2">
    <source>
        <dbReference type="EMBL" id="QBM87566.1"/>
    </source>
</evidence>